<keyword evidence="3" id="KW-1185">Reference proteome</keyword>
<accession>A0ABQ4ZSM3</accession>
<gene>
    <name evidence="2" type="ORF">Tco_0800267</name>
</gene>
<reference evidence="2" key="1">
    <citation type="journal article" date="2022" name="Int. J. Mol. Sci.">
        <title>Draft Genome of Tanacetum Coccineum: Genomic Comparison of Closely Related Tanacetum-Family Plants.</title>
        <authorList>
            <person name="Yamashiro T."/>
            <person name="Shiraishi A."/>
            <person name="Nakayama K."/>
            <person name="Satake H."/>
        </authorList>
    </citation>
    <scope>NUCLEOTIDE SEQUENCE</scope>
</reference>
<reference evidence="2" key="2">
    <citation type="submission" date="2022-01" db="EMBL/GenBank/DDBJ databases">
        <authorList>
            <person name="Yamashiro T."/>
            <person name="Shiraishi A."/>
            <person name="Satake H."/>
            <person name="Nakayama K."/>
        </authorList>
    </citation>
    <scope>NUCLEOTIDE SEQUENCE</scope>
</reference>
<feature type="region of interest" description="Disordered" evidence="1">
    <location>
        <begin position="1"/>
        <end position="33"/>
    </location>
</feature>
<evidence type="ECO:0000313" key="2">
    <source>
        <dbReference type="EMBL" id="GJS93299.1"/>
    </source>
</evidence>
<organism evidence="2 3">
    <name type="scientific">Tanacetum coccineum</name>
    <dbReference type="NCBI Taxonomy" id="301880"/>
    <lineage>
        <taxon>Eukaryota</taxon>
        <taxon>Viridiplantae</taxon>
        <taxon>Streptophyta</taxon>
        <taxon>Embryophyta</taxon>
        <taxon>Tracheophyta</taxon>
        <taxon>Spermatophyta</taxon>
        <taxon>Magnoliopsida</taxon>
        <taxon>eudicotyledons</taxon>
        <taxon>Gunneridae</taxon>
        <taxon>Pentapetalae</taxon>
        <taxon>asterids</taxon>
        <taxon>campanulids</taxon>
        <taxon>Asterales</taxon>
        <taxon>Asteraceae</taxon>
        <taxon>Asteroideae</taxon>
        <taxon>Anthemideae</taxon>
        <taxon>Anthemidinae</taxon>
        <taxon>Tanacetum</taxon>
    </lineage>
</organism>
<comment type="caution">
    <text evidence="2">The sequence shown here is derived from an EMBL/GenBank/DDBJ whole genome shotgun (WGS) entry which is preliminary data.</text>
</comment>
<evidence type="ECO:0000256" key="1">
    <source>
        <dbReference type="SAM" id="MobiDB-lite"/>
    </source>
</evidence>
<protein>
    <submittedName>
        <fullName evidence="2">Uncharacterized protein</fullName>
    </submittedName>
</protein>
<dbReference type="Proteomes" id="UP001151760">
    <property type="component" value="Unassembled WGS sequence"/>
</dbReference>
<feature type="non-terminal residue" evidence="2">
    <location>
        <position position="42"/>
    </location>
</feature>
<proteinExistence type="predicted"/>
<evidence type="ECO:0000313" key="3">
    <source>
        <dbReference type="Proteomes" id="UP001151760"/>
    </source>
</evidence>
<sequence length="42" mass="4062">MKWRGGSGGCDDDVDGGVGAAVTSRGEGGNGVGLVAARRGAW</sequence>
<dbReference type="EMBL" id="BQNB010011647">
    <property type="protein sequence ID" value="GJS93299.1"/>
    <property type="molecule type" value="Genomic_DNA"/>
</dbReference>
<name>A0ABQ4ZSM3_9ASTR</name>